<dbReference type="GO" id="GO:0005975">
    <property type="term" value="P:carbohydrate metabolic process"/>
    <property type="evidence" value="ECO:0007669"/>
    <property type="project" value="InterPro"/>
</dbReference>
<dbReference type="InterPro" id="IPR005845">
    <property type="entry name" value="A-D-PHexomutase_a/b/a-II"/>
</dbReference>
<dbReference type="InterPro" id="IPR036900">
    <property type="entry name" value="A-D-PHexomutase_C_sf"/>
</dbReference>
<evidence type="ECO:0000259" key="9">
    <source>
        <dbReference type="Pfam" id="PF00408"/>
    </source>
</evidence>
<name>A0A7D3XWX6_9EURY</name>
<evidence type="ECO:0000313" key="13">
    <source>
        <dbReference type="Proteomes" id="UP000505020"/>
    </source>
</evidence>
<comment type="cofactor">
    <cofactor evidence="1">
        <name>Mg(2+)</name>
        <dbReference type="ChEBI" id="CHEBI:18420"/>
    </cofactor>
</comment>
<comment type="similarity">
    <text evidence="2 7">Belongs to the phosphohexose mutase family.</text>
</comment>
<dbReference type="PROSITE" id="PS00710">
    <property type="entry name" value="PGM_PMM"/>
    <property type="match status" value="1"/>
</dbReference>
<keyword evidence="6" id="KW-0413">Isomerase</keyword>
<dbReference type="Gene3D" id="3.30.310.50">
    <property type="entry name" value="Alpha-D-phosphohexomutase, C-terminal domain"/>
    <property type="match status" value="1"/>
</dbReference>
<dbReference type="Proteomes" id="UP000505020">
    <property type="component" value="Chromosome"/>
</dbReference>
<evidence type="ECO:0000256" key="1">
    <source>
        <dbReference type="ARBA" id="ARBA00001946"/>
    </source>
</evidence>
<evidence type="ECO:0000256" key="7">
    <source>
        <dbReference type="RuleBase" id="RU004326"/>
    </source>
</evidence>
<feature type="region of interest" description="Disordered" evidence="8">
    <location>
        <begin position="237"/>
        <end position="264"/>
    </location>
</feature>
<keyword evidence="4 7" id="KW-0479">Metal-binding</keyword>
<dbReference type="Pfam" id="PF02878">
    <property type="entry name" value="PGM_PMM_I"/>
    <property type="match status" value="1"/>
</dbReference>
<organism evidence="12 13">
    <name type="scientific">Halorubrum salinarum</name>
    <dbReference type="NCBI Taxonomy" id="2739057"/>
    <lineage>
        <taxon>Archaea</taxon>
        <taxon>Methanobacteriati</taxon>
        <taxon>Methanobacteriota</taxon>
        <taxon>Stenosarchaea group</taxon>
        <taxon>Halobacteria</taxon>
        <taxon>Halobacteriales</taxon>
        <taxon>Haloferacaceae</taxon>
        <taxon>Halorubrum</taxon>
    </lineage>
</organism>
<reference evidence="12 13" key="1">
    <citation type="submission" date="2020-05" db="EMBL/GenBank/DDBJ databases">
        <title>Halorubrum RHB-C sp.nov., an extremely halophilic archaeon isolated from solar salt farm.</title>
        <authorList>
            <person name="Ho H."/>
            <person name="Danganan R.E."/>
            <person name="Dedeles G.R."/>
            <person name="Kim S.-G."/>
        </authorList>
    </citation>
    <scope>NUCLEOTIDE SEQUENCE [LARGE SCALE GENOMIC DNA]</scope>
    <source>
        <strain evidence="12 13">RHB-C</strain>
    </source>
</reference>
<evidence type="ECO:0000256" key="4">
    <source>
        <dbReference type="ARBA" id="ARBA00022723"/>
    </source>
</evidence>
<keyword evidence="5 7" id="KW-0460">Magnesium</keyword>
<feature type="domain" description="Alpha-D-phosphohexomutase alpha/beta/alpha" evidence="10">
    <location>
        <begin position="2"/>
        <end position="138"/>
    </location>
</feature>
<dbReference type="Pfam" id="PF00408">
    <property type="entry name" value="PGM_PMM_IV"/>
    <property type="match status" value="1"/>
</dbReference>
<evidence type="ECO:0000256" key="2">
    <source>
        <dbReference type="ARBA" id="ARBA00010231"/>
    </source>
</evidence>
<dbReference type="InterPro" id="IPR005841">
    <property type="entry name" value="Alpha-D-phosphohexomutase_SF"/>
</dbReference>
<feature type="domain" description="Alpha-D-phosphohexomutase C-terminal" evidence="9">
    <location>
        <begin position="445"/>
        <end position="499"/>
    </location>
</feature>
<dbReference type="KEGG" id="hsai:HPS36_14635"/>
<dbReference type="PANTHER" id="PTHR43771:SF1">
    <property type="entry name" value="PHOSPHOMANNOMUTASE"/>
    <property type="match status" value="1"/>
</dbReference>
<evidence type="ECO:0000256" key="6">
    <source>
        <dbReference type="ARBA" id="ARBA00023235"/>
    </source>
</evidence>
<keyword evidence="13" id="KW-1185">Reference proteome</keyword>
<evidence type="ECO:0000256" key="5">
    <source>
        <dbReference type="ARBA" id="ARBA00022842"/>
    </source>
</evidence>
<dbReference type="Pfam" id="PF02879">
    <property type="entry name" value="PGM_PMM_II"/>
    <property type="match status" value="1"/>
</dbReference>
<dbReference type="InterPro" id="IPR016055">
    <property type="entry name" value="A-D-PHexomutase_a/b/a-I/II/III"/>
</dbReference>
<dbReference type="PRINTS" id="PR00509">
    <property type="entry name" value="PGMPMM"/>
</dbReference>
<dbReference type="SUPFAM" id="SSF53738">
    <property type="entry name" value="Phosphoglucomutase, first 3 domains"/>
    <property type="match status" value="3"/>
</dbReference>
<dbReference type="GO" id="GO:0000287">
    <property type="term" value="F:magnesium ion binding"/>
    <property type="evidence" value="ECO:0007669"/>
    <property type="project" value="InterPro"/>
</dbReference>
<dbReference type="InterPro" id="IPR016066">
    <property type="entry name" value="A-D-PHexomutase_CS"/>
</dbReference>
<dbReference type="GO" id="GO:0016868">
    <property type="term" value="F:intramolecular phosphotransferase activity"/>
    <property type="evidence" value="ECO:0007669"/>
    <property type="project" value="InterPro"/>
</dbReference>
<feature type="domain" description="Alpha-D-phosphohexomutase alpha/beta/alpha" evidence="11">
    <location>
        <begin position="158"/>
        <end position="235"/>
    </location>
</feature>
<dbReference type="PANTHER" id="PTHR43771">
    <property type="entry name" value="PHOSPHOMANNOMUTASE"/>
    <property type="match status" value="1"/>
</dbReference>
<evidence type="ECO:0000259" key="11">
    <source>
        <dbReference type="Pfam" id="PF02879"/>
    </source>
</evidence>
<dbReference type="InterPro" id="IPR005844">
    <property type="entry name" value="A-D-PHexomutase_a/b/a-I"/>
</dbReference>
<dbReference type="Gene3D" id="3.40.120.10">
    <property type="entry name" value="Alpha-D-Glucose-1,6-Bisphosphate, subunit A, domain 3"/>
    <property type="match status" value="4"/>
</dbReference>
<dbReference type="RefSeq" id="WP_173230716.1">
    <property type="nucleotide sequence ID" value="NZ_CP053941.1"/>
</dbReference>
<dbReference type="EMBL" id="CP053941">
    <property type="protein sequence ID" value="QKG94044.1"/>
    <property type="molecule type" value="Genomic_DNA"/>
</dbReference>
<dbReference type="InterPro" id="IPR005843">
    <property type="entry name" value="A-D-PHexomutase_C"/>
</dbReference>
<dbReference type="GeneID" id="55596263"/>
<dbReference type="SUPFAM" id="SSF55957">
    <property type="entry name" value="Phosphoglucomutase, C-terminal domain"/>
    <property type="match status" value="1"/>
</dbReference>
<evidence type="ECO:0000256" key="8">
    <source>
        <dbReference type="SAM" id="MobiDB-lite"/>
    </source>
</evidence>
<accession>A0A7D3XWX6</accession>
<keyword evidence="3" id="KW-0597">Phosphoprotein</keyword>
<evidence type="ECO:0000256" key="3">
    <source>
        <dbReference type="ARBA" id="ARBA00022553"/>
    </source>
</evidence>
<evidence type="ECO:0000313" key="12">
    <source>
        <dbReference type="EMBL" id="QKG94044.1"/>
    </source>
</evidence>
<proteinExistence type="inferred from homology"/>
<sequence>MDLFGTAGIRGGVEDRVTPALALAVGRAVAAEIRSRAEESPAGSTPESTVVLARDGRVTGPALAAAMEAGLSAGGVDVRRAGRLPTPALAYASRGRYGVMLTASHNPPTDNGIKLFRDGVEFDRDAERAVEARVADEEAVAPWDDWTEAIRTDPLGGYLDAVREYAAGFGAPLDGLRVAVDCGNGMSAPATPAVLRELGADVVTLNGNVDGHFPGRGSKPTPETLADLRAFVADANEGVENPGRPTAGESGEGDGSGETEGFAFGIGHDGDADRIVIVDADGEVVHEDTVLALLAERYTRTSDAADPVVVTTPNASGRIDERVREAGGRVERVRLGALHEGIAAVRESATDAGALGEAGAVGEAGAAGEVGADTRVVFAAEPWKHIHVAFGGWIDGVTSAAVIARLVADEGLDALRAPITERPYRKVSVSCPDDAKGDVMDRLETALPEAFPEAAVDTDHGVRLEFDDASWTLVRPSGTEPYVRVYAESDEVDALVAEVEGLVEDAVAAV</sequence>
<dbReference type="AlphaFoldDB" id="A0A7D3XWX6"/>
<evidence type="ECO:0000259" key="10">
    <source>
        <dbReference type="Pfam" id="PF02878"/>
    </source>
</evidence>
<protein>
    <submittedName>
        <fullName evidence="12">Phosphomannomutase</fullName>
    </submittedName>
</protein>
<gene>
    <name evidence="12" type="ORF">HPS36_14635</name>
</gene>